<protein>
    <submittedName>
        <fullName evidence="1">Uncharacterized protein</fullName>
    </submittedName>
</protein>
<gene>
    <name evidence="1" type="ORF">ACFORO_18280</name>
</gene>
<proteinExistence type="predicted"/>
<reference evidence="2" key="1">
    <citation type="journal article" date="2019" name="Int. J. Syst. Evol. Microbiol.">
        <title>The Global Catalogue of Microorganisms (GCM) 10K type strain sequencing project: providing services to taxonomists for standard genome sequencing and annotation.</title>
        <authorList>
            <consortium name="The Broad Institute Genomics Platform"/>
            <consortium name="The Broad Institute Genome Sequencing Center for Infectious Disease"/>
            <person name="Wu L."/>
            <person name="Ma J."/>
        </authorList>
    </citation>
    <scope>NUCLEOTIDE SEQUENCE [LARGE SCALE GENOMIC DNA]</scope>
    <source>
        <strain evidence="2">CGMCC 4.7682</strain>
    </source>
</reference>
<accession>A0ABV7QJI4</accession>
<dbReference type="EMBL" id="JBHRWI010000021">
    <property type="protein sequence ID" value="MFC3512125.1"/>
    <property type="molecule type" value="Genomic_DNA"/>
</dbReference>
<evidence type="ECO:0000313" key="1">
    <source>
        <dbReference type="EMBL" id="MFC3512125.1"/>
    </source>
</evidence>
<name>A0ABV7QJI4_9PSEU</name>
<sequence>MMDHDLPTPRVPVEPPCPFDPALLVPLIPQPRRSPENRVD</sequence>
<organism evidence="1 2">
    <name type="scientific">Amycolatopsis halotolerans</name>
    <dbReference type="NCBI Taxonomy" id="330083"/>
    <lineage>
        <taxon>Bacteria</taxon>
        <taxon>Bacillati</taxon>
        <taxon>Actinomycetota</taxon>
        <taxon>Actinomycetes</taxon>
        <taxon>Pseudonocardiales</taxon>
        <taxon>Pseudonocardiaceae</taxon>
        <taxon>Amycolatopsis</taxon>
    </lineage>
</organism>
<keyword evidence="2" id="KW-1185">Reference proteome</keyword>
<dbReference type="RefSeq" id="WP_354742403.1">
    <property type="nucleotide sequence ID" value="NZ_JBHMAY010000074.1"/>
</dbReference>
<comment type="caution">
    <text evidence="1">The sequence shown here is derived from an EMBL/GenBank/DDBJ whole genome shotgun (WGS) entry which is preliminary data.</text>
</comment>
<evidence type="ECO:0000313" key="2">
    <source>
        <dbReference type="Proteomes" id="UP001595764"/>
    </source>
</evidence>
<dbReference type="Proteomes" id="UP001595764">
    <property type="component" value="Unassembled WGS sequence"/>
</dbReference>